<dbReference type="GO" id="GO:0016987">
    <property type="term" value="F:sigma factor activity"/>
    <property type="evidence" value="ECO:0007669"/>
    <property type="project" value="UniProtKB-KW"/>
</dbReference>
<dbReference type="PANTHER" id="PTHR43133">
    <property type="entry name" value="RNA POLYMERASE ECF-TYPE SIGMA FACTO"/>
    <property type="match status" value="1"/>
</dbReference>
<dbReference type="InterPro" id="IPR013325">
    <property type="entry name" value="RNA_pol_sigma_r2"/>
</dbReference>
<sequence length="182" mass="20216">MSDWATAHERMRRAFEANAADLLAYLERRTDPRSAAADVLGDAMETAWRKVRQLPSDPDGARMWLFVVARNTLLNQRRSLGRHRAAVERLRGVMISNSAPPTTDAEEVELRVTIQAALAELPDSEAEIVRLVNWDGFSLAEVAALEGIAPSTIRSRYAKALRSLVTLLRIEELAPTLVARDA</sequence>
<dbReference type="Proteomes" id="UP000316252">
    <property type="component" value="Unassembled WGS sequence"/>
</dbReference>
<name>A0A506YAE2_9MICO</name>
<evidence type="ECO:0000313" key="9">
    <source>
        <dbReference type="Proteomes" id="UP000316252"/>
    </source>
</evidence>
<gene>
    <name evidence="8" type="ORF">FJ657_05475</name>
</gene>
<evidence type="ECO:0000256" key="5">
    <source>
        <dbReference type="ARBA" id="ARBA00023163"/>
    </source>
</evidence>
<keyword evidence="3" id="KW-0731">Sigma factor</keyword>
<comment type="similarity">
    <text evidence="1">Belongs to the sigma-70 factor family. ECF subfamily.</text>
</comment>
<dbReference type="Gene3D" id="1.10.10.10">
    <property type="entry name" value="Winged helix-like DNA-binding domain superfamily/Winged helix DNA-binding domain"/>
    <property type="match status" value="1"/>
</dbReference>
<keyword evidence="9" id="KW-1185">Reference proteome</keyword>
<feature type="domain" description="RNA polymerase sigma-70 region 2" evidence="6">
    <location>
        <begin position="15"/>
        <end position="82"/>
    </location>
</feature>
<dbReference type="InterPro" id="IPR014284">
    <property type="entry name" value="RNA_pol_sigma-70_dom"/>
</dbReference>
<dbReference type="SUPFAM" id="SSF88659">
    <property type="entry name" value="Sigma3 and sigma4 domains of RNA polymerase sigma factors"/>
    <property type="match status" value="1"/>
</dbReference>
<dbReference type="PANTHER" id="PTHR43133:SF8">
    <property type="entry name" value="RNA POLYMERASE SIGMA FACTOR HI_1459-RELATED"/>
    <property type="match status" value="1"/>
</dbReference>
<evidence type="ECO:0000259" key="7">
    <source>
        <dbReference type="Pfam" id="PF08281"/>
    </source>
</evidence>
<keyword evidence="5" id="KW-0804">Transcription</keyword>
<dbReference type="Pfam" id="PF04542">
    <property type="entry name" value="Sigma70_r2"/>
    <property type="match status" value="1"/>
</dbReference>
<dbReference type="GO" id="GO:0006352">
    <property type="term" value="P:DNA-templated transcription initiation"/>
    <property type="evidence" value="ECO:0007669"/>
    <property type="project" value="InterPro"/>
</dbReference>
<feature type="domain" description="RNA polymerase sigma factor 70 region 4 type 2" evidence="7">
    <location>
        <begin position="113"/>
        <end position="164"/>
    </location>
</feature>
<evidence type="ECO:0000259" key="6">
    <source>
        <dbReference type="Pfam" id="PF04542"/>
    </source>
</evidence>
<dbReference type="OrthoDB" id="3747638at2"/>
<accession>A0A506YAE2</accession>
<dbReference type="CDD" id="cd06171">
    <property type="entry name" value="Sigma70_r4"/>
    <property type="match status" value="1"/>
</dbReference>
<protein>
    <submittedName>
        <fullName evidence="8">RNA polymerase sigma factor</fullName>
    </submittedName>
</protein>
<dbReference type="Gene3D" id="1.10.1740.10">
    <property type="match status" value="1"/>
</dbReference>
<evidence type="ECO:0000313" key="8">
    <source>
        <dbReference type="EMBL" id="TPW78077.1"/>
    </source>
</evidence>
<keyword evidence="4" id="KW-0238">DNA-binding</keyword>
<evidence type="ECO:0000256" key="3">
    <source>
        <dbReference type="ARBA" id="ARBA00023082"/>
    </source>
</evidence>
<dbReference type="InterPro" id="IPR013324">
    <property type="entry name" value="RNA_pol_sigma_r3/r4-like"/>
</dbReference>
<dbReference type="InterPro" id="IPR036388">
    <property type="entry name" value="WH-like_DNA-bd_sf"/>
</dbReference>
<reference evidence="8 9" key="1">
    <citation type="submission" date="2019-06" db="EMBL/GenBank/DDBJ databases">
        <authorList>
            <person name="Li F."/>
        </authorList>
    </citation>
    <scope>NUCLEOTIDE SEQUENCE [LARGE SCALE GENOMIC DNA]</scope>
    <source>
        <strain evidence="8 9">10F1D-1</strain>
    </source>
</reference>
<keyword evidence="2" id="KW-0805">Transcription regulation</keyword>
<dbReference type="AlphaFoldDB" id="A0A506YAE2"/>
<evidence type="ECO:0000256" key="4">
    <source>
        <dbReference type="ARBA" id="ARBA00023125"/>
    </source>
</evidence>
<comment type="caution">
    <text evidence="8">The sequence shown here is derived from an EMBL/GenBank/DDBJ whole genome shotgun (WGS) entry which is preliminary data.</text>
</comment>
<dbReference type="SUPFAM" id="SSF88946">
    <property type="entry name" value="Sigma2 domain of RNA polymerase sigma factors"/>
    <property type="match status" value="1"/>
</dbReference>
<dbReference type="InterPro" id="IPR039425">
    <property type="entry name" value="RNA_pol_sigma-70-like"/>
</dbReference>
<dbReference type="InterPro" id="IPR013249">
    <property type="entry name" value="RNA_pol_sigma70_r4_t2"/>
</dbReference>
<evidence type="ECO:0000256" key="2">
    <source>
        <dbReference type="ARBA" id="ARBA00023015"/>
    </source>
</evidence>
<dbReference type="Pfam" id="PF08281">
    <property type="entry name" value="Sigma70_r4_2"/>
    <property type="match status" value="1"/>
</dbReference>
<evidence type="ECO:0000256" key="1">
    <source>
        <dbReference type="ARBA" id="ARBA00010641"/>
    </source>
</evidence>
<dbReference type="InterPro" id="IPR007627">
    <property type="entry name" value="RNA_pol_sigma70_r2"/>
</dbReference>
<dbReference type="NCBIfam" id="TIGR02937">
    <property type="entry name" value="sigma70-ECF"/>
    <property type="match status" value="1"/>
</dbReference>
<organism evidence="8 9">
    <name type="scientific">Schumannella soli</name>
    <dbReference type="NCBI Taxonomy" id="2590779"/>
    <lineage>
        <taxon>Bacteria</taxon>
        <taxon>Bacillati</taxon>
        <taxon>Actinomycetota</taxon>
        <taxon>Actinomycetes</taxon>
        <taxon>Micrococcales</taxon>
        <taxon>Microbacteriaceae</taxon>
        <taxon>Schumannella</taxon>
    </lineage>
</organism>
<dbReference type="RefSeq" id="WP_141162601.1">
    <property type="nucleotide sequence ID" value="NZ_VHQG01000001.1"/>
</dbReference>
<proteinExistence type="inferred from homology"/>
<dbReference type="EMBL" id="VHQG01000001">
    <property type="protein sequence ID" value="TPW78077.1"/>
    <property type="molecule type" value="Genomic_DNA"/>
</dbReference>
<dbReference type="GO" id="GO:0003677">
    <property type="term" value="F:DNA binding"/>
    <property type="evidence" value="ECO:0007669"/>
    <property type="project" value="UniProtKB-KW"/>
</dbReference>